<feature type="region of interest" description="Disordered" evidence="7">
    <location>
        <begin position="70"/>
        <end position="91"/>
    </location>
</feature>
<dbReference type="InterPro" id="IPR042468">
    <property type="entry name" value="Peptidase_C65_otubain_sub1"/>
</dbReference>
<keyword evidence="4" id="KW-0833">Ubl conjugation pathway</keyword>
<feature type="region of interest" description="Disordered" evidence="7">
    <location>
        <begin position="27"/>
        <end position="53"/>
    </location>
</feature>
<dbReference type="Pfam" id="PF10275">
    <property type="entry name" value="Peptidase_C65"/>
    <property type="match status" value="1"/>
</dbReference>
<keyword evidence="6" id="KW-0788">Thiol protease</keyword>
<evidence type="ECO:0000256" key="6">
    <source>
        <dbReference type="ARBA" id="ARBA00022807"/>
    </source>
</evidence>
<evidence type="ECO:0000259" key="8">
    <source>
        <dbReference type="PROSITE" id="PS50802"/>
    </source>
</evidence>
<feature type="compositionally biased region" description="Low complexity" evidence="7">
    <location>
        <begin position="125"/>
        <end position="138"/>
    </location>
</feature>
<evidence type="ECO:0000256" key="1">
    <source>
        <dbReference type="ARBA" id="ARBA00000707"/>
    </source>
</evidence>
<dbReference type="GO" id="GO:0043130">
    <property type="term" value="F:ubiquitin binding"/>
    <property type="evidence" value="ECO:0007669"/>
    <property type="project" value="TreeGrafter"/>
</dbReference>
<protein>
    <recommendedName>
        <fullName evidence="2">ubiquitinyl hydrolase 1</fullName>
        <ecNumber evidence="2">3.4.19.12</ecNumber>
    </recommendedName>
</protein>
<sequence length="785" mass="81662">MFQPHPAPFGPTSSSCFAASPYGLALGFGIPPPPPPQPPPPPTQSSLVPVPVPAAAARRAGDIGAGGVVTARPASASASASASAPGSGAGAPPIEVGAGAGAGAAAGAVGHTDLQLLRYPPHDGASANAGASNSSSNSTTCAAAAAHAAAASTAASIPTTTSSSQGAGAGNHSAGTASDGTGCSSSRSVSDSGSSPIDLITLDSSRIRIRITLSSRSSRTRTPTLTRTRSPTPSIPSSRDSTSSTSSRSYIINVRPAILSVNFTPSITTTISGTSISIAISISISTASIPFYGAVVMDEQGSHGLAAQQEAAKDYQPVLEGPLVGDKTPSDAITHEYAKADAVYVDKTVALPQTYSHYRPIQGDGNCGWRAIGFSYLEKLVEAGDQDRMEGEVARLMSLNHMLSTVGGYSYYEDWADEMLGLVRDLAANLTDPAVAHAMLLQRWNDASVEGGLIYYLRLLAATYLKANAATYDPFVPDGQGVQAYCSQSVELVNHEIEHLGIVALVNVLLKPAGIALEIAYLDRSPGSQVNHHRFTDDDGDDQGSLPGAPVVYLLYRPDHYDILYRAPENPAPVTMQVNRVSSMSHDVQIASNSASLGAFSTLDFGALSMIPGFSGVSGMSSMSMPMPAPSTSSPVESAFSPGPQQSPWTSPFSDDVRIQVSQAPQPPTVAAQPPTPSSPTSPVGPSPPMMGGCLSMEQKRPSLVPGGLAASAGYPIRFSPVQLEYDESNSGFRESSFQVKTSTFKNSVWNRAHYGNPDFHPEEWSPEDDGEMRTTKKKGKRERE</sequence>
<feature type="region of interest" description="Disordered" evidence="7">
    <location>
        <begin position="213"/>
        <end position="247"/>
    </location>
</feature>
<evidence type="ECO:0000256" key="4">
    <source>
        <dbReference type="ARBA" id="ARBA00022786"/>
    </source>
</evidence>
<dbReference type="GO" id="GO:0004843">
    <property type="term" value="F:cysteine-type deubiquitinase activity"/>
    <property type="evidence" value="ECO:0007669"/>
    <property type="project" value="UniProtKB-EC"/>
</dbReference>
<feature type="compositionally biased region" description="Basic residues" evidence="7">
    <location>
        <begin position="776"/>
        <end position="785"/>
    </location>
</feature>
<dbReference type="PANTHER" id="PTHR12931">
    <property type="entry name" value="UBIQUITIN THIOLESTERASE PROTEIN OTUB"/>
    <property type="match status" value="1"/>
</dbReference>
<comment type="catalytic activity">
    <reaction evidence="1">
        <text>Thiol-dependent hydrolysis of ester, thioester, amide, peptide and isopeptide bonds formed by the C-terminal Gly of ubiquitin (a 76-residue protein attached to proteins as an intracellular targeting signal).</text>
        <dbReference type="EC" id="3.4.19.12"/>
    </reaction>
</comment>
<dbReference type="Proteomes" id="UP000078340">
    <property type="component" value="Unassembled WGS sequence"/>
</dbReference>
<accession>A0A179HKA9</accession>
<keyword evidence="5" id="KW-0378">Hydrolase</keyword>
<keyword evidence="3" id="KW-0645">Protease</keyword>
<evidence type="ECO:0000256" key="3">
    <source>
        <dbReference type="ARBA" id="ARBA00022670"/>
    </source>
</evidence>
<feature type="domain" description="OTU" evidence="8">
    <location>
        <begin position="356"/>
        <end position="567"/>
    </location>
</feature>
<dbReference type="EC" id="3.4.19.12" evidence="2"/>
<name>A0A179HKA9_PURLI</name>
<dbReference type="InterPro" id="IPR042467">
    <property type="entry name" value="Peptidase_C65_otubain_sub2"/>
</dbReference>
<feature type="compositionally biased region" description="Low complexity" evidence="7">
    <location>
        <begin position="623"/>
        <end position="635"/>
    </location>
</feature>
<feature type="compositionally biased region" description="Pro residues" evidence="7">
    <location>
        <begin position="30"/>
        <end position="43"/>
    </location>
</feature>
<organism evidence="9 10">
    <name type="scientific">Purpureocillium lilacinum</name>
    <name type="common">Paecilomyces lilacinus</name>
    <dbReference type="NCBI Taxonomy" id="33203"/>
    <lineage>
        <taxon>Eukaryota</taxon>
        <taxon>Fungi</taxon>
        <taxon>Dikarya</taxon>
        <taxon>Ascomycota</taxon>
        <taxon>Pezizomycotina</taxon>
        <taxon>Sordariomycetes</taxon>
        <taxon>Hypocreomycetidae</taxon>
        <taxon>Hypocreales</taxon>
        <taxon>Ophiocordycipitaceae</taxon>
        <taxon>Purpureocillium</taxon>
    </lineage>
</organism>
<feature type="compositionally biased region" description="Low complexity" evidence="7">
    <location>
        <begin position="73"/>
        <end position="91"/>
    </location>
</feature>
<evidence type="ECO:0000256" key="2">
    <source>
        <dbReference type="ARBA" id="ARBA00012759"/>
    </source>
</evidence>
<feature type="region of interest" description="Disordered" evidence="7">
    <location>
        <begin position="623"/>
        <end position="693"/>
    </location>
</feature>
<evidence type="ECO:0000256" key="7">
    <source>
        <dbReference type="SAM" id="MobiDB-lite"/>
    </source>
</evidence>
<reference evidence="9 10" key="1">
    <citation type="submission" date="2016-02" db="EMBL/GenBank/DDBJ databases">
        <title>Biosynthesis of antibiotic leucinostatins and their inhibition on Phytophthora in bio-control Purpureocillium lilacinum.</title>
        <authorList>
            <person name="Wang G."/>
            <person name="Liu Z."/>
            <person name="Lin R."/>
            <person name="Li E."/>
            <person name="Mao Z."/>
            <person name="Ling J."/>
            <person name="Yin W."/>
            <person name="Xie B."/>
        </authorList>
    </citation>
    <scope>NUCLEOTIDE SEQUENCE [LARGE SCALE GENOMIC DNA]</scope>
    <source>
        <strain evidence="9">PLFJ-1</strain>
    </source>
</reference>
<dbReference type="STRING" id="33203.A0A179HKA9"/>
<dbReference type="PANTHER" id="PTHR12931:SF15">
    <property type="entry name" value="UBIQUITIN THIOESTERASE OTUBAIN-LIKE"/>
    <property type="match status" value="1"/>
</dbReference>
<dbReference type="PROSITE" id="PS50802">
    <property type="entry name" value="OTU"/>
    <property type="match status" value="1"/>
</dbReference>
<feature type="compositionally biased region" description="Low complexity" evidence="7">
    <location>
        <begin position="178"/>
        <end position="195"/>
    </location>
</feature>
<dbReference type="EMBL" id="LSBI01000005">
    <property type="protein sequence ID" value="OAQ89803.1"/>
    <property type="molecule type" value="Genomic_DNA"/>
</dbReference>
<feature type="region of interest" description="Disordered" evidence="7">
    <location>
        <begin position="753"/>
        <end position="785"/>
    </location>
</feature>
<feature type="compositionally biased region" description="Low complexity" evidence="7">
    <location>
        <begin position="661"/>
        <end position="673"/>
    </location>
</feature>
<dbReference type="CDD" id="cd22749">
    <property type="entry name" value="Otubain_C65"/>
    <property type="match status" value="1"/>
</dbReference>
<feature type="compositionally biased region" description="Low complexity" evidence="7">
    <location>
        <begin position="44"/>
        <end position="53"/>
    </location>
</feature>
<dbReference type="OMA" id="ARMSTME"/>
<feature type="region of interest" description="Disordered" evidence="7">
    <location>
        <begin position="158"/>
        <end position="195"/>
    </location>
</feature>
<dbReference type="SUPFAM" id="SSF54001">
    <property type="entry name" value="Cysteine proteinases"/>
    <property type="match status" value="1"/>
</dbReference>
<dbReference type="GO" id="GO:0006508">
    <property type="term" value="P:proteolysis"/>
    <property type="evidence" value="ECO:0007669"/>
    <property type="project" value="UniProtKB-KW"/>
</dbReference>
<proteinExistence type="predicted"/>
<comment type="caution">
    <text evidence="9">The sequence shown here is derived from an EMBL/GenBank/DDBJ whole genome shotgun (WGS) entry which is preliminary data.</text>
</comment>
<dbReference type="GO" id="GO:0071108">
    <property type="term" value="P:protein K48-linked deubiquitination"/>
    <property type="evidence" value="ECO:0007669"/>
    <property type="project" value="TreeGrafter"/>
</dbReference>
<dbReference type="AlphaFoldDB" id="A0A179HKA9"/>
<evidence type="ECO:0000256" key="5">
    <source>
        <dbReference type="ARBA" id="ARBA00022801"/>
    </source>
</evidence>
<gene>
    <name evidence="9" type="ORF">VFPFJ_06217</name>
</gene>
<evidence type="ECO:0000313" key="9">
    <source>
        <dbReference type="EMBL" id="OAQ89803.1"/>
    </source>
</evidence>
<feature type="region of interest" description="Disordered" evidence="7">
    <location>
        <begin position="117"/>
        <end position="138"/>
    </location>
</feature>
<dbReference type="Gene3D" id="3.30.200.60">
    <property type="entry name" value="Peptidase C65 Otubain, subdomain 1"/>
    <property type="match status" value="1"/>
</dbReference>
<dbReference type="InterPro" id="IPR003323">
    <property type="entry name" value="OTU_dom"/>
</dbReference>
<dbReference type="InterPro" id="IPR019400">
    <property type="entry name" value="Peptidase_C65_otubain"/>
</dbReference>
<dbReference type="GO" id="GO:0005634">
    <property type="term" value="C:nucleus"/>
    <property type="evidence" value="ECO:0007669"/>
    <property type="project" value="TreeGrafter"/>
</dbReference>
<dbReference type="InterPro" id="IPR038765">
    <property type="entry name" value="Papain-like_cys_pep_sf"/>
</dbReference>
<dbReference type="Gene3D" id="1.20.1300.20">
    <property type="entry name" value="Peptidase C65 Otubain, subdomain 2"/>
    <property type="match status" value="1"/>
</dbReference>
<evidence type="ECO:0000313" key="10">
    <source>
        <dbReference type="Proteomes" id="UP000078340"/>
    </source>
</evidence>
<feature type="compositionally biased region" description="Polar residues" evidence="7">
    <location>
        <begin position="643"/>
        <end position="653"/>
    </location>
</feature>
<feature type="compositionally biased region" description="Pro residues" evidence="7">
    <location>
        <begin position="674"/>
        <end position="689"/>
    </location>
</feature>